<sequence>MALIADIFLIAGALGAAFYCLILSRKLNQFRNLETGVGGAISNLSREVNEMTRALERANSEAQASTSSLDESAKRAEQASNELRQLLERVAEISPVSSDIPPPTRADVAQPTFRRRKLVAARMEAGE</sequence>
<comment type="caution">
    <text evidence="3">The sequence shown here is derived from an EMBL/GenBank/DDBJ whole genome shotgun (WGS) entry which is preliminary data.</text>
</comment>
<evidence type="ECO:0000313" key="4">
    <source>
        <dbReference type="Proteomes" id="UP000294562"/>
    </source>
</evidence>
<name>A0A4R6ATY8_9RHOB</name>
<keyword evidence="2" id="KW-0812">Transmembrane</keyword>
<feature type="region of interest" description="Disordered" evidence="1">
    <location>
        <begin position="54"/>
        <end position="79"/>
    </location>
</feature>
<keyword evidence="2" id="KW-1133">Transmembrane helix</keyword>
<accession>A0A4R6ATY8</accession>
<dbReference type="OrthoDB" id="7630018at2"/>
<reference evidence="3 4" key="1">
    <citation type="submission" date="2019-03" db="EMBL/GenBank/DDBJ databases">
        <title>Rhodobacteraceae bacterium SM1902, a new member of the family Rhodobacteraceae isolated from Yantai.</title>
        <authorList>
            <person name="Sun Y."/>
        </authorList>
    </citation>
    <scope>NUCLEOTIDE SEQUENCE [LARGE SCALE GENOMIC DNA]</scope>
    <source>
        <strain evidence="3 4">SM1902</strain>
    </source>
</reference>
<dbReference type="EMBL" id="SMZO01000025">
    <property type="protein sequence ID" value="TDL87004.1"/>
    <property type="molecule type" value="Genomic_DNA"/>
</dbReference>
<dbReference type="Gene3D" id="1.20.120.330">
    <property type="entry name" value="Nucleotidyltransferases domain 2"/>
    <property type="match status" value="1"/>
</dbReference>
<keyword evidence="2" id="KW-0472">Membrane</keyword>
<feature type="compositionally biased region" description="Polar residues" evidence="1">
    <location>
        <begin position="60"/>
        <end position="70"/>
    </location>
</feature>
<gene>
    <name evidence="3" type="ORF">E2L05_11910</name>
</gene>
<proteinExistence type="predicted"/>
<evidence type="ECO:0000256" key="1">
    <source>
        <dbReference type="SAM" id="MobiDB-lite"/>
    </source>
</evidence>
<feature type="transmembrane region" description="Helical" evidence="2">
    <location>
        <begin position="6"/>
        <end position="24"/>
    </location>
</feature>
<dbReference type="AlphaFoldDB" id="A0A4R6ATY8"/>
<protein>
    <submittedName>
        <fullName evidence="3">Uncharacterized protein</fullName>
    </submittedName>
</protein>
<evidence type="ECO:0000256" key="2">
    <source>
        <dbReference type="SAM" id="Phobius"/>
    </source>
</evidence>
<organism evidence="3 4">
    <name type="scientific">Meridianimarinicoccus aquatilis</name>
    <dbReference type="NCBI Taxonomy" id="2552766"/>
    <lineage>
        <taxon>Bacteria</taxon>
        <taxon>Pseudomonadati</taxon>
        <taxon>Pseudomonadota</taxon>
        <taxon>Alphaproteobacteria</taxon>
        <taxon>Rhodobacterales</taxon>
        <taxon>Paracoccaceae</taxon>
        <taxon>Meridianimarinicoccus</taxon>
    </lineage>
</organism>
<dbReference type="RefSeq" id="WP_133343133.1">
    <property type="nucleotide sequence ID" value="NZ_SMZO01000025.1"/>
</dbReference>
<evidence type="ECO:0000313" key="3">
    <source>
        <dbReference type="EMBL" id="TDL87004.1"/>
    </source>
</evidence>
<dbReference type="Proteomes" id="UP000294562">
    <property type="component" value="Unassembled WGS sequence"/>
</dbReference>
<keyword evidence="4" id="KW-1185">Reference proteome</keyword>